<dbReference type="GO" id="GO:0005829">
    <property type="term" value="C:cytosol"/>
    <property type="evidence" value="ECO:0007669"/>
    <property type="project" value="TreeGrafter"/>
</dbReference>
<dbReference type="InterPro" id="IPR050950">
    <property type="entry name" value="HTH-type_LysR_regulators"/>
</dbReference>
<dbReference type="PROSITE" id="PS50931">
    <property type="entry name" value="HTH_LYSR"/>
    <property type="match status" value="1"/>
</dbReference>
<evidence type="ECO:0000259" key="5">
    <source>
        <dbReference type="PROSITE" id="PS50931"/>
    </source>
</evidence>
<dbReference type="PRINTS" id="PR00039">
    <property type="entry name" value="HTHLYSR"/>
</dbReference>
<dbReference type="SUPFAM" id="SSF53850">
    <property type="entry name" value="Periplasmic binding protein-like II"/>
    <property type="match status" value="1"/>
</dbReference>
<dbReference type="SUPFAM" id="SSF46785">
    <property type="entry name" value="Winged helix' DNA-binding domain"/>
    <property type="match status" value="1"/>
</dbReference>
<dbReference type="OrthoDB" id="9785745at2"/>
<evidence type="ECO:0000256" key="4">
    <source>
        <dbReference type="ARBA" id="ARBA00023163"/>
    </source>
</evidence>
<dbReference type="AlphaFoldDB" id="A0A1I6J2K9"/>
<dbReference type="Pfam" id="PF03466">
    <property type="entry name" value="LysR_substrate"/>
    <property type="match status" value="1"/>
</dbReference>
<dbReference type="STRING" id="37658.SAMN05661086_01344"/>
<dbReference type="GO" id="GO:0003677">
    <property type="term" value="F:DNA binding"/>
    <property type="evidence" value="ECO:0007669"/>
    <property type="project" value="UniProtKB-KW"/>
</dbReference>
<name>A0A1I6J2K9_9FIRM</name>
<dbReference type="Gene3D" id="3.40.190.290">
    <property type="match status" value="1"/>
</dbReference>
<keyword evidence="3 6" id="KW-0238">DNA-binding</keyword>
<comment type="similarity">
    <text evidence="1">Belongs to the LysR transcriptional regulatory family.</text>
</comment>
<keyword evidence="2" id="KW-0805">Transcription regulation</keyword>
<dbReference type="InterPro" id="IPR036388">
    <property type="entry name" value="WH-like_DNA-bd_sf"/>
</dbReference>
<evidence type="ECO:0000313" key="6">
    <source>
        <dbReference type="EMBL" id="SFR72740.1"/>
    </source>
</evidence>
<dbReference type="InterPro" id="IPR005119">
    <property type="entry name" value="LysR_subst-bd"/>
</dbReference>
<keyword evidence="4" id="KW-0804">Transcription</keyword>
<sequence>MTLRHMKIFVSVCEFKSMTKAANHLYMTQPSISQAIKELEEFYGITLFERLNRTLYLTSAGDTLYQYAFHIVTLFEDAERCLKNSDSLGILKIGANITIGTTLIADYIHQFHELYPDITVNVTIQNSVTIEQMIYNNELDFALVEELHRNTYLKTKIFCSDRIVIAASPEHPLASKDTLSLSDILKEPLLVREKGSGVRDLFEQIVLSEGYSLNPQWESCSSEALINAASNKLGLAILSYRMISQNLHKKELIELHVENLNLHRNLMVVYHNNKLLSKAARSFIEICINSGLSHIIN</sequence>
<dbReference type="EMBL" id="FOYZ01000004">
    <property type="protein sequence ID" value="SFR72740.1"/>
    <property type="molecule type" value="Genomic_DNA"/>
</dbReference>
<keyword evidence="7" id="KW-1185">Reference proteome</keyword>
<evidence type="ECO:0000256" key="3">
    <source>
        <dbReference type="ARBA" id="ARBA00023125"/>
    </source>
</evidence>
<evidence type="ECO:0000313" key="7">
    <source>
        <dbReference type="Proteomes" id="UP000199659"/>
    </source>
</evidence>
<evidence type="ECO:0000256" key="1">
    <source>
        <dbReference type="ARBA" id="ARBA00009437"/>
    </source>
</evidence>
<gene>
    <name evidence="6" type="ORF">SAMN05661086_01344</name>
</gene>
<organism evidence="6 7">
    <name type="scientific">Anaeromicropila populeti</name>
    <dbReference type="NCBI Taxonomy" id="37658"/>
    <lineage>
        <taxon>Bacteria</taxon>
        <taxon>Bacillati</taxon>
        <taxon>Bacillota</taxon>
        <taxon>Clostridia</taxon>
        <taxon>Lachnospirales</taxon>
        <taxon>Lachnospiraceae</taxon>
        <taxon>Anaeromicropila</taxon>
    </lineage>
</organism>
<dbReference type="PANTHER" id="PTHR30419">
    <property type="entry name" value="HTH-TYPE TRANSCRIPTIONAL REGULATOR YBHD"/>
    <property type="match status" value="1"/>
</dbReference>
<dbReference type="FunFam" id="1.10.10.10:FF:000001">
    <property type="entry name" value="LysR family transcriptional regulator"/>
    <property type="match status" value="1"/>
</dbReference>
<accession>A0A1I6J2K9</accession>
<proteinExistence type="inferred from homology"/>
<dbReference type="RefSeq" id="WP_092559923.1">
    <property type="nucleotide sequence ID" value="NZ_FOYZ01000004.1"/>
</dbReference>
<reference evidence="6 7" key="1">
    <citation type="submission" date="2016-10" db="EMBL/GenBank/DDBJ databases">
        <authorList>
            <person name="de Groot N.N."/>
        </authorList>
    </citation>
    <scope>NUCLEOTIDE SEQUENCE [LARGE SCALE GENOMIC DNA]</scope>
    <source>
        <strain evidence="6 7">743A</strain>
    </source>
</reference>
<dbReference type="InterPro" id="IPR000847">
    <property type="entry name" value="LysR_HTH_N"/>
</dbReference>
<dbReference type="Gene3D" id="1.10.10.10">
    <property type="entry name" value="Winged helix-like DNA-binding domain superfamily/Winged helix DNA-binding domain"/>
    <property type="match status" value="1"/>
</dbReference>
<dbReference type="Pfam" id="PF00126">
    <property type="entry name" value="HTH_1"/>
    <property type="match status" value="1"/>
</dbReference>
<dbReference type="Proteomes" id="UP000199659">
    <property type="component" value="Unassembled WGS sequence"/>
</dbReference>
<feature type="domain" description="HTH lysR-type" evidence="5">
    <location>
        <begin position="1"/>
        <end position="58"/>
    </location>
</feature>
<dbReference type="InterPro" id="IPR036390">
    <property type="entry name" value="WH_DNA-bd_sf"/>
</dbReference>
<dbReference type="GO" id="GO:0003700">
    <property type="term" value="F:DNA-binding transcription factor activity"/>
    <property type="evidence" value="ECO:0007669"/>
    <property type="project" value="InterPro"/>
</dbReference>
<protein>
    <submittedName>
        <fullName evidence="6">DNA-binding transcriptional regulator, LysR family</fullName>
    </submittedName>
</protein>
<dbReference type="PANTHER" id="PTHR30419:SF8">
    <property type="entry name" value="NITROGEN ASSIMILATION TRANSCRIPTIONAL ACTIVATOR-RELATED"/>
    <property type="match status" value="1"/>
</dbReference>
<evidence type="ECO:0000256" key="2">
    <source>
        <dbReference type="ARBA" id="ARBA00023015"/>
    </source>
</evidence>